<keyword evidence="9" id="KW-0645">Protease</keyword>
<feature type="transmembrane region" description="Helical" evidence="7">
    <location>
        <begin position="327"/>
        <end position="347"/>
    </location>
</feature>
<feature type="transmembrane region" description="Helical" evidence="7">
    <location>
        <begin position="371"/>
        <end position="398"/>
    </location>
</feature>
<dbReference type="SUPFAM" id="SSF144091">
    <property type="entry name" value="Rhomboid-like"/>
    <property type="match status" value="1"/>
</dbReference>
<feature type="domain" description="Peptidase S54 rhomboid" evidence="8">
    <location>
        <begin position="369"/>
        <end position="512"/>
    </location>
</feature>
<evidence type="ECO:0000256" key="1">
    <source>
        <dbReference type="ARBA" id="ARBA00004141"/>
    </source>
</evidence>
<dbReference type="GO" id="GO:0016020">
    <property type="term" value="C:membrane"/>
    <property type="evidence" value="ECO:0007669"/>
    <property type="project" value="UniProtKB-SubCell"/>
</dbReference>
<feature type="transmembrane region" description="Helical" evidence="7">
    <location>
        <begin position="410"/>
        <end position="431"/>
    </location>
</feature>
<dbReference type="InterPro" id="IPR022764">
    <property type="entry name" value="Peptidase_S54_rhomboid_dom"/>
</dbReference>
<evidence type="ECO:0000313" key="9">
    <source>
        <dbReference type="EMBL" id="SFI44766.1"/>
    </source>
</evidence>
<feature type="transmembrane region" description="Helical" evidence="7">
    <location>
        <begin position="437"/>
        <end position="463"/>
    </location>
</feature>
<evidence type="ECO:0000256" key="2">
    <source>
        <dbReference type="ARBA" id="ARBA00009045"/>
    </source>
</evidence>
<keyword evidence="6 7" id="KW-0472">Membrane</keyword>
<keyword evidence="3 7" id="KW-0812">Transmembrane</keyword>
<dbReference type="InterPro" id="IPR050925">
    <property type="entry name" value="Rhomboid_protease_S54"/>
</dbReference>
<keyword evidence="10" id="KW-1185">Reference proteome</keyword>
<comment type="subcellular location">
    <subcellularLocation>
        <location evidence="1">Membrane</location>
        <topology evidence="1">Multi-pass membrane protein</topology>
    </subcellularLocation>
</comment>
<dbReference type="AlphaFoldDB" id="A0A1I3IA10"/>
<dbReference type="GO" id="GO:0004252">
    <property type="term" value="F:serine-type endopeptidase activity"/>
    <property type="evidence" value="ECO:0007669"/>
    <property type="project" value="InterPro"/>
</dbReference>
<evidence type="ECO:0000256" key="4">
    <source>
        <dbReference type="ARBA" id="ARBA00022801"/>
    </source>
</evidence>
<dbReference type="Proteomes" id="UP000199518">
    <property type="component" value="Unassembled WGS sequence"/>
</dbReference>
<feature type="transmembrane region" description="Helical" evidence="7">
    <location>
        <begin position="54"/>
        <end position="79"/>
    </location>
</feature>
<comment type="similarity">
    <text evidence="2">Belongs to the peptidase S54 family.</text>
</comment>
<dbReference type="InterPro" id="IPR035952">
    <property type="entry name" value="Rhomboid-like_sf"/>
</dbReference>
<evidence type="ECO:0000256" key="5">
    <source>
        <dbReference type="ARBA" id="ARBA00022989"/>
    </source>
</evidence>
<dbReference type="Pfam" id="PF01694">
    <property type="entry name" value="Rhomboid"/>
    <property type="match status" value="1"/>
</dbReference>
<dbReference type="STRING" id="1576369.SAMN05421753_10931"/>
<reference evidence="10" key="1">
    <citation type="submission" date="2016-10" db="EMBL/GenBank/DDBJ databases">
        <authorList>
            <person name="Varghese N."/>
            <person name="Submissions S."/>
        </authorList>
    </citation>
    <scope>NUCLEOTIDE SEQUENCE [LARGE SCALE GENOMIC DNA]</scope>
    <source>
        <strain evidence="10">DSM 26348</strain>
    </source>
</reference>
<feature type="transmembrane region" description="Helical" evidence="7">
    <location>
        <begin position="6"/>
        <end position="23"/>
    </location>
</feature>
<dbReference type="GO" id="GO:0006508">
    <property type="term" value="P:proteolysis"/>
    <property type="evidence" value="ECO:0007669"/>
    <property type="project" value="UniProtKB-KW"/>
</dbReference>
<name>A0A1I3IA10_9PLAN</name>
<gene>
    <name evidence="9" type="ORF">SAMN05421753_10931</name>
</gene>
<evidence type="ECO:0000256" key="6">
    <source>
        <dbReference type="ARBA" id="ARBA00023136"/>
    </source>
</evidence>
<organism evidence="9 10">
    <name type="scientific">Planctomicrobium piriforme</name>
    <dbReference type="NCBI Taxonomy" id="1576369"/>
    <lineage>
        <taxon>Bacteria</taxon>
        <taxon>Pseudomonadati</taxon>
        <taxon>Planctomycetota</taxon>
        <taxon>Planctomycetia</taxon>
        <taxon>Planctomycetales</taxon>
        <taxon>Planctomycetaceae</taxon>
        <taxon>Planctomicrobium</taxon>
    </lineage>
</organism>
<sequence length="523" mass="57592">MDLNVILIWTVAVSCGLMIFQLLSQRSGRVRLSVPVLVLLLLAATAWLRPSRAGYVAGVAWLVFMVLPGAGMSLLGTLLARKSFRSARLVATLLGWIHPFDGARRLPKLIQAIGWLQNGQADRALPVLEKLQSAPGSVGRMALVVRTRQTGDWQSLLDWAYADPHRLNQPDPVLLDAYFQALGELGRRHDLLREYDRLIVRRPPFLPPQPLAMIHCKIAAFCGDELLVLQLCSSVLGSFPPELKRFWQATALQTSGRHQAAEAEFFELAESDNSAVAVASLRRLQSPLSSITDEPLDEFGRQTLAAVQRAAGPSIAAVSLYRRRRCWVTWSLATVLLLIFLAELPGGSEDSDNLYRMGALVIPVELNGAQWWRVITAAFLHYGPLHFALNTLGLIVLGRQLERLWGPGQLLITYLLAAIGSIAFAPFLMTIDDLDEWTILIGASGGVMGLIGGLLVQAAINLWKGRSRAMAREFGILVFVVVVQMIFDRNTPNVSSEAHLLGLVIGATCGLIWNAIWSLRRVR</sequence>
<evidence type="ECO:0000256" key="3">
    <source>
        <dbReference type="ARBA" id="ARBA00022692"/>
    </source>
</evidence>
<keyword evidence="4" id="KW-0378">Hydrolase</keyword>
<dbReference type="PANTHER" id="PTHR43731:SF14">
    <property type="entry name" value="PRESENILIN-ASSOCIATED RHOMBOID-LIKE PROTEIN, MITOCHONDRIAL"/>
    <property type="match status" value="1"/>
</dbReference>
<feature type="transmembrane region" description="Helical" evidence="7">
    <location>
        <begin position="499"/>
        <end position="519"/>
    </location>
</feature>
<evidence type="ECO:0000259" key="8">
    <source>
        <dbReference type="Pfam" id="PF01694"/>
    </source>
</evidence>
<accession>A0A1I3IA10</accession>
<keyword evidence="5 7" id="KW-1133">Transmembrane helix</keyword>
<proteinExistence type="inferred from homology"/>
<dbReference type="Gene3D" id="1.20.1540.10">
    <property type="entry name" value="Rhomboid-like"/>
    <property type="match status" value="1"/>
</dbReference>
<dbReference type="PANTHER" id="PTHR43731">
    <property type="entry name" value="RHOMBOID PROTEASE"/>
    <property type="match status" value="1"/>
</dbReference>
<evidence type="ECO:0000313" key="10">
    <source>
        <dbReference type="Proteomes" id="UP000199518"/>
    </source>
</evidence>
<feature type="transmembrane region" description="Helical" evidence="7">
    <location>
        <begin position="470"/>
        <end position="487"/>
    </location>
</feature>
<evidence type="ECO:0000256" key="7">
    <source>
        <dbReference type="SAM" id="Phobius"/>
    </source>
</evidence>
<dbReference type="OrthoDB" id="9813074at2"/>
<protein>
    <submittedName>
        <fullName evidence="9">Membrane associated serine protease, rhomboid family</fullName>
    </submittedName>
</protein>
<dbReference type="RefSeq" id="WP_092050693.1">
    <property type="nucleotide sequence ID" value="NZ_FOQD01000009.1"/>
</dbReference>
<dbReference type="EMBL" id="FOQD01000009">
    <property type="protein sequence ID" value="SFI44766.1"/>
    <property type="molecule type" value="Genomic_DNA"/>
</dbReference>
<feature type="transmembrane region" description="Helical" evidence="7">
    <location>
        <begin position="30"/>
        <end position="48"/>
    </location>
</feature>